<sequence>MSKYRDDGLYIPTRNIERIDRLYRTMLEMTVGRSHRLADHAEQCAHRQRFRRRELHHALRRRVYRLALRKPADAMLAAVMKSLTRYSGCASKPPMRPSLARSSAKPAVSLNCGAMNDNPRNWEAFTAFARTREWAVRRQGNQQAFALHDFGCDPVGLASSSIARVSDREVTTHPGSTRNNASALVSQPPPAGIRQPAAQAPVSVDRAPVRPRSPARRARHFAA</sequence>
<comment type="caution">
    <text evidence="2">The sequence shown here is derived from an EMBL/GenBank/DDBJ whole genome shotgun (WGS) entry which is preliminary data.</text>
</comment>
<name>A0ABM8U978_9BURK</name>
<evidence type="ECO:0000256" key="1">
    <source>
        <dbReference type="SAM" id="MobiDB-lite"/>
    </source>
</evidence>
<protein>
    <submittedName>
        <fullName evidence="2">Uncharacterized protein</fullName>
    </submittedName>
</protein>
<evidence type="ECO:0000313" key="2">
    <source>
        <dbReference type="EMBL" id="CAG4918434.1"/>
    </source>
</evidence>
<gene>
    <name evidence="2" type="ORF">R54767_04506</name>
</gene>
<feature type="compositionally biased region" description="Basic residues" evidence="1">
    <location>
        <begin position="213"/>
        <end position="223"/>
    </location>
</feature>
<organism evidence="2 3">
    <name type="scientific">Paraburkholderia gardini</name>
    <dbReference type="NCBI Taxonomy" id="2823469"/>
    <lineage>
        <taxon>Bacteria</taxon>
        <taxon>Pseudomonadati</taxon>
        <taxon>Pseudomonadota</taxon>
        <taxon>Betaproteobacteria</taxon>
        <taxon>Burkholderiales</taxon>
        <taxon>Burkholderiaceae</taxon>
        <taxon>Paraburkholderia</taxon>
    </lineage>
</organism>
<feature type="compositionally biased region" description="Polar residues" evidence="1">
    <location>
        <begin position="173"/>
        <end position="185"/>
    </location>
</feature>
<dbReference type="EMBL" id="CAJQYY010000031">
    <property type="protein sequence ID" value="CAG4918434.1"/>
    <property type="molecule type" value="Genomic_DNA"/>
</dbReference>
<feature type="region of interest" description="Disordered" evidence="1">
    <location>
        <begin position="169"/>
        <end position="223"/>
    </location>
</feature>
<evidence type="ECO:0000313" key="3">
    <source>
        <dbReference type="Proteomes" id="UP000789752"/>
    </source>
</evidence>
<feature type="compositionally biased region" description="Low complexity" evidence="1">
    <location>
        <begin position="200"/>
        <end position="212"/>
    </location>
</feature>
<accession>A0ABM8U978</accession>
<proteinExistence type="predicted"/>
<keyword evidence="3" id="KW-1185">Reference proteome</keyword>
<reference evidence="2 3" key="1">
    <citation type="submission" date="2021-04" db="EMBL/GenBank/DDBJ databases">
        <authorList>
            <person name="Vanwijnsberghe S."/>
        </authorList>
    </citation>
    <scope>NUCLEOTIDE SEQUENCE [LARGE SCALE GENOMIC DNA]</scope>
    <source>
        <strain evidence="2 3">LMG 32171</strain>
    </source>
</reference>
<dbReference type="Proteomes" id="UP000789752">
    <property type="component" value="Unassembled WGS sequence"/>
</dbReference>